<evidence type="ECO:0000256" key="4">
    <source>
        <dbReference type="ARBA" id="ARBA00023143"/>
    </source>
</evidence>
<evidence type="ECO:0000313" key="7">
    <source>
        <dbReference type="Proteomes" id="UP001206067"/>
    </source>
</evidence>
<dbReference type="SUPFAM" id="SSF64518">
    <property type="entry name" value="Phase 1 flagellin"/>
    <property type="match status" value="1"/>
</dbReference>
<gene>
    <name evidence="6" type="ORF">NSO95_02335</name>
</gene>
<keyword evidence="7" id="KW-1185">Reference proteome</keyword>
<dbReference type="InterPro" id="IPR001492">
    <property type="entry name" value="Flagellin"/>
</dbReference>
<sequence length="305" mass="31844">MITTGNSTQAFYGRSQLFMGGLRAEAESLQRQVSTGERIARSSDDPVAASRLRALARHEALGSIDAGKARRVDEDLQLTTNALQSVADDLIRARELTLWASSETTGATEHAAIATELEQLRERIFATANALDSGGRPLFGGTSGTVAYQKDAAGTVTYAGTASPGEIDLGQGQSITRGFAGPDIFEFTSGGAPADVFGSLAALASALRGGAADPSQAAQDALARLDDALGSVTRAQTVSGARSAWLEVVQDRQIDQSLVRNQQMADAGGVDLTSAIARLQQVLTVLEASQASFARVASLSLFERI</sequence>
<evidence type="ECO:0000259" key="5">
    <source>
        <dbReference type="Pfam" id="PF00669"/>
    </source>
</evidence>
<comment type="similarity">
    <text evidence="3">Belongs to the bacterial flagellin family.</text>
</comment>
<evidence type="ECO:0000313" key="6">
    <source>
        <dbReference type="EMBL" id="MCR2832772.1"/>
    </source>
</evidence>
<keyword evidence="6" id="KW-0282">Flagellum</keyword>
<evidence type="ECO:0000256" key="1">
    <source>
        <dbReference type="ARBA" id="ARBA00004365"/>
    </source>
</evidence>
<evidence type="ECO:0000256" key="3">
    <source>
        <dbReference type="ARBA" id="ARBA00005709"/>
    </source>
</evidence>
<dbReference type="PANTHER" id="PTHR42792">
    <property type="entry name" value="FLAGELLIN"/>
    <property type="match status" value="1"/>
</dbReference>
<protein>
    <submittedName>
        <fullName evidence="6">Flagellar biosynthesis protein FlgL</fullName>
    </submittedName>
</protein>
<comment type="caution">
    <text evidence="6">The sequence shown here is derived from an EMBL/GenBank/DDBJ whole genome shotgun (WGS) entry which is preliminary data.</text>
</comment>
<dbReference type="EMBL" id="JANKHH010000001">
    <property type="protein sequence ID" value="MCR2832772.1"/>
    <property type="molecule type" value="Genomic_DNA"/>
</dbReference>
<evidence type="ECO:0000256" key="2">
    <source>
        <dbReference type="ARBA" id="ARBA00004613"/>
    </source>
</evidence>
<keyword evidence="6" id="KW-0969">Cilium</keyword>
<dbReference type="Proteomes" id="UP001206067">
    <property type="component" value="Unassembled WGS sequence"/>
</dbReference>
<name>A0ABT1XQN9_9SPHN</name>
<keyword evidence="4" id="KW-0975">Bacterial flagellum</keyword>
<comment type="subcellular location">
    <subcellularLocation>
        <location evidence="1">Bacterial flagellum</location>
    </subcellularLocation>
    <subcellularLocation>
        <location evidence="2">Secreted</location>
    </subcellularLocation>
</comment>
<dbReference type="InterPro" id="IPR001029">
    <property type="entry name" value="Flagellin_N"/>
</dbReference>
<dbReference type="Gene3D" id="1.20.1330.10">
    <property type="entry name" value="f41 fragment of flagellin, N-terminal domain"/>
    <property type="match status" value="1"/>
</dbReference>
<dbReference type="PANTHER" id="PTHR42792:SF1">
    <property type="entry name" value="FLAGELLAR HOOK-ASSOCIATED PROTEIN 3"/>
    <property type="match status" value="1"/>
</dbReference>
<reference evidence="6 7" key="1">
    <citation type="submission" date="2022-08" db="EMBL/GenBank/DDBJ databases">
        <title>Polyphasic taxonomy analysis of Qipengyuania sp.RS5-5.</title>
        <authorList>
            <person name="Xamxidin M."/>
            <person name="Wu M."/>
        </authorList>
    </citation>
    <scope>NUCLEOTIDE SEQUENCE [LARGE SCALE GENOMIC DNA]</scope>
    <source>
        <strain evidence="6 7">RS5-5</strain>
    </source>
</reference>
<keyword evidence="6" id="KW-0966">Cell projection</keyword>
<dbReference type="Pfam" id="PF00669">
    <property type="entry name" value="Flagellin_N"/>
    <property type="match status" value="1"/>
</dbReference>
<feature type="domain" description="Flagellin N-terminal" evidence="5">
    <location>
        <begin position="23"/>
        <end position="142"/>
    </location>
</feature>
<proteinExistence type="inferred from homology"/>
<organism evidence="6 7">
    <name type="scientific">Parerythrobacter lacustris</name>
    <dbReference type="NCBI Taxonomy" id="2969984"/>
    <lineage>
        <taxon>Bacteria</taxon>
        <taxon>Pseudomonadati</taxon>
        <taxon>Pseudomonadota</taxon>
        <taxon>Alphaproteobacteria</taxon>
        <taxon>Sphingomonadales</taxon>
        <taxon>Erythrobacteraceae</taxon>
        <taxon>Parerythrobacter</taxon>
    </lineage>
</organism>
<accession>A0ABT1XQN9</accession>
<dbReference type="RefSeq" id="WP_257594529.1">
    <property type="nucleotide sequence ID" value="NZ_JANKHH010000001.1"/>
</dbReference>